<dbReference type="GO" id="GO:0004089">
    <property type="term" value="F:carbonate dehydratase activity"/>
    <property type="evidence" value="ECO:0007669"/>
    <property type="project" value="InterPro"/>
</dbReference>
<dbReference type="Gene3D" id="3.10.200.10">
    <property type="entry name" value="Alpha carbonic anhydrase"/>
    <property type="match status" value="1"/>
</dbReference>
<dbReference type="PANTHER" id="PTHR18952">
    <property type="entry name" value="CARBONIC ANHYDRASE"/>
    <property type="match status" value="1"/>
</dbReference>
<dbReference type="Proteomes" id="UP000525078">
    <property type="component" value="Unassembled WGS sequence"/>
</dbReference>
<accession>A0A7J6FVD9</accession>
<gene>
    <name evidence="5" type="ORF">F8388_025353</name>
</gene>
<dbReference type="PROSITE" id="PS51144">
    <property type="entry name" value="ALPHA_CA_2"/>
    <property type="match status" value="1"/>
</dbReference>
<dbReference type="GO" id="GO:0008270">
    <property type="term" value="F:zinc ion binding"/>
    <property type="evidence" value="ECO:0007669"/>
    <property type="project" value="InterPro"/>
</dbReference>
<evidence type="ECO:0000256" key="2">
    <source>
        <dbReference type="ARBA" id="ARBA00004470"/>
    </source>
</evidence>
<sequence>MACQIPFFQRQSKDTHEIIKKSSKVNCLYDQIRSLDNNTNREIPLGIINPYSIGFANNTGYYRYNGSLTTPPCYENVLWTLLTQIQTVSLRQVQALKEAVNDVSLPSL</sequence>
<evidence type="ECO:0000259" key="4">
    <source>
        <dbReference type="PROSITE" id="PS51144"/>
    </source>
</evidence>
<dbReference type="PANTHER" id="PTHR18952:SF271">
    <property type="entry name" value="ALPHA CARBONIC ANHYDRASE 4-RELATED"/>
    <property type="match status" value="1"/>
</dbReference>
<comment type="function">
    <text evidence="1">Reversible hydration of carbon dioxide.</text>
</comment>
<dbReference type="InterPro" id="IPR001148">
    <property type="entry name" value="CA_dom"/>
</dbReference>
<protein>
    <recommendedName>
        <fullName evidence="4">Alpha-carbonic anhydrase domain-containing protein</fullName>
    </recommendedName>
</protein>
<evidence type="ECO:0000256" key="3">
    <source>
        <dbReference type="ARBA" id="ARBA00006365"/>
    </source>
</evidence>
<dbReference type="GO" id="GO:0009570">
    <property type="term" value="C:chloroplast stroma"/>
    <property type="evidence" value="ECO:0007669"/>
    <property type="project" value="UniProtKB-SubCell"/>
</dbReference>
<evidence type="ECO:0000256" key="1">
    <source>
        <dbReference type="ARBA" id="ARBA00002904"/>
    </source>
</evidence>
<dbReference type="AlphaFoldDB" id="A0A7J6FVD9"/>
<evidence type="ECO:0000313" key="5">
    <source>
        <dbReference type="EMBL" id="KAF4373659.1"/>
    </source>
</evidence>
<feature type="domain" description="Alpha-carbonic anhydrase" evidence="4">
    <location>
        <begin position="1"/>
        <end position="108"/>
    </location>
</feature>
<comment type="subcellular location">
    <subcellularLocation>
        <location evidence="2">Plastid</location>
        <location evidence="2">Chloroplast stroma</location>
    </subcellularLocation>
</comment>
<dbReference type="SUPFAM" id="SSF51069">
    <property type="entry name" value="Carbonic anhydrase"/>
    <property type="match status" value="1"/>
</dbReference>
<dbReference type="Pfam" id="PF00194">
    <property type="entry name" value="Carb_anhydrase"/>
    <property type="match status" value="1"/>
</dbReference>
<dbReference type="InterPro" id="IPR036398">
    <property type="entry name" value="CA_dom_sf"/>
</dbReference>
<comment type="caution">
    <text evidence="5">The sequence shown here is derived from an EMBL/GenBank/DDBJ whole genome shotgun (WGS) entry which is preliminary data.</text>
</comment>
<dbReference type="InterPro" id="IPR023561">
    <property type="entry name" value="Carbonic_anhydrase_a-class"/>
</dbReference>
<dbReference type="GO" id="GO:0006730">
    <property type="term" value="P:one-carbon metabolic process"/>
    <property type="evidence" value="ECO:0007669"/>
    <property type="project" value="TreeGrafter"/>
</dbReference>
<comment type="similarity">
    <text evidence="3">Belongs to the alpha-class carbonic anhydrase family.</text>
</comment>
<proteinExistence type="inferred from homology"/>
<dbReference type="EMBL" id="JAATIP010000099">
    <property type="protein sequence ID" value="KAF4373659.1"/>
    <property type="molecule type" value="Genomic_DNA"/>
</dbReference>
<name>A0A7J6FVD9_CANSA</name>
<reference evidence="5 6" key="1">
    <citation type="journal article" date="2020" name="bioRxiv">
        <title>Sequence and annotation of 42 cannabis genomes reveals extensive copy number variation in cannabinoid synthesis and pathogen resistance genes.</title>
        <authorList>
            <person name="Mckernan K.J."/>
            <person name="Helbert Y."/>
            <person name="Kane L.T."/>
            <person name="Ebling H."/>
            <person name="Zhang L."/>
            <person name="Liu B."/>
            <person name="Eaton Z."/>
            <person name="Mclaughlin S."/>
            <person name="Kingan S."/>
            <person name="Baybayan P."/>
            <person name="Concepcion G."/>
            <person name="Jordan M."/>
            <person name="Riva A."/>
            <person name="Barbazuk W."/>
            <person name="Harkins T."/>
        </authorList>
    </citation>
    <scope>NUCLEOTIDE SEQUENCE [LARGE SCALE GENOMIC DNA]</scope>
    <source>
        <strain evidence="6">cv. Jamaican Lion 4</strain>
        <tissue evidence="5">Leaf</tissue>
    </source>
</reference>
<evidence type="ECO:0000313" key="6">
    <source>
        <dbReference type="Proteomes" id="UP000525078"/>
    </source>
</evidence>
<organism evidence="5 6">
    <name type="scientific">Cannabis sativa</name>
    <name type="common">Hemp</name>
    <name type="synonym">Marijuana</name>
    <dbReference type="NCBI Taxonomy" id="3483"/>
    <lineage>
        <taxon>Eukaryota</taxon>
        <taxon>Viridiplantae</taxon>
        <taxon>Streptophyta</taxon>
        <taxon>Embryophyta</taxon>
        <taxon>Tracheophyta</taxon>
        <taxon>Spermatophyta</taxon>
        <taxon>Magnoliopsida</taxon>
        <taxon>eudicotyledons</taxon>
        <taxon>Gunneridae</taxon>
        <taxon>Pentapetalae</taxon>
        <taxon>rosids</taxon>
        <taxon>fabids</taxon>
        <taxon>Rosales</taxon>
        <taxon>Cannabaceae</taxon>
        <taxon>Cannabis</taxon>
    </lineage>
</organism>